<dbReference type="EMBL" id="CP002085">
    <property type="protein sequence ID" value="ADK86618.1"/>
    <property type="molecule type" value="Genomic_DNA"/>
</dbReference>
<sequence length="184" mass="19657">MTLLRAVDFDPGADLARIADLAELWRGLFRPGRLGSLPTALRPQMEALAVAERLRLYLVTRPRRPIALAILDGLDQNDAIDLLALAPSGLGSDEARPLLASPADRRRMVRGEPEASSGRGVFAFLLGGAEGCAWIDLEPEGLVLAMARWGGRNVLDHAPLMAGRLRALARRLAAEPAAAAGDEP</sequence>
<evidence type="ECO:0000313" key="2">
    <source>
        <dbReference type="Proteomes" id="UP000009047"/>
    </source>
</evidence>
<protein>
    <submittedName>
        <fullName evidence="1">Uncharacterized protein</fullName>
    </submittedName>
</protein>
<name>E1QM33_DESB2</name>
<dbReference type="Proteomes" id="UP000009047">
    <property type="component" value="Chromosome"/>
</dbReference>
<evidence type="ECO:0000313" key="1">
    <source>
        <dbReference type="EMBL" id="ADK86618.1"/>
    </source>
</evidence>
<dbReference type="OrthoDB" id="9858346at2"/>
<dbReference type="HOGENOM" id="CLU_1465965_0_0_7"/>
<reference evidence="1 2" key="1">
    <citation type="journal article" date="2010" name="Stand. Genomic Sci.">
        <title>Complete genome sequence of Desulfarculus baarsii type strain (2st14).</title>
        <authorList>
            <person name="Sun H."/>
            <person name="Spring S."/>
            <person name="Lapidus A."/>
            <person name="Davenport K."/>
            <person name="Del Rio T.G."/>
            <person name="Tice H."/>
            <person name="Nolan M."/>
            <person name="Copeland A."/>
            <person name="Cheng J.F."/>
            <person name="Lucas S."/>
            <person name="Tapia R."/>
            <person name="Goodwin L."/>
            <person name="Pitluck S."/>
            <person name="Ivanova N."/>
            <person name="Pagani I."/>
            <person name="Mavromatis K."/>
            <person name="Ovchinnikova G."/>
            <person name="Pati A."/>
            <person name="Chen A."/>
            <person name="Palaniappan K."/>
            <person name="Hauser L."/>
            <person name="Chang Y.J."/>
            <person name="Jeffries C.D."/>
            <person name="Detter J.C."/>
            <person name="Han C."/>
            <person name="Rohde M."/>
            <person name="Brambilla E."/>
            <person name="Goker M."/>
            <person name="Woyke T."/>
            <person name="Bristow J."/>
            <person name="Eisen J.A."/>
            <person name="Markowitz V."/>
            <person name="Hugenholtz P."/>
            <person name="Kyrpides N.C."/>
            <person name="Klenk H.P."/>
            <person name="Land M."/>
        </authorList>
    </citation>
    <scope>NUCLEOTIDE SEQUENCE [LARGE SCALE GENOMIC DNA]</scope>
    <source>
        <strain evidence="2">ATCC 33931 / DSM 2075 / LMG 7858 / VKM B-1802 / 2st14</strain>
    </source>
</reference>
<proteinExistence type="predicted"/>
<gene>
    <name evidence="1" type="ordered locus">Deba_3265</name>
</gene>
<dbReference type="RefSeq" id="WP_013260054.1">
    <property type="nucleotide sequence ID" value="NC_014365.1"/>
</dbReference>
<dbReference type="STRING" id="644282.Deba_3265"/>
<keyword evidence="2" id="KW-1185">Reference proteome</keyword>
<dbReference type="AlphaFoldDB" id="E1QM33"/>
<organism evidence="1 2">
    <name type="scientific">Desulfarculus baarsii (strain ATCC 33931 / DSM 2075 / LMG 7858 / VKM B-1802 / 2st14)</name>
    <dbReference type="NCBI Taxonomy" id="644282"/>
    <lineage>
        <taxon>Bacteria</taxon>
        <taxon>Pseudomonadati</taxon>
        <taxon>Thermodesulfobacteriota</taxon>
        <taxon>Desulfarculia</taxon>
        <taxon>Desulfarculales</taxon>
        <taxon>Desulfarculaceae</taxon>
        <taxon>Desulfarculus</taxon>
    </lineage>
</organism>
<accession>E1QM33</accession>
<dbReference type="KEGG" id="dbr:Deba_3265"/>